<dbReference type="GO" id="GO:0005524">
    <property type="term" value="F:ATP binding"/>
    <property type="evidence" value="ECO:0007669"/>
    <property type="project" value="UniProtKB-KW"/>
</dbReference>
<dbReference type="PROSITE" id="PS51192">
    <property type="entry name" value="HELICASE_ATP_BIND_1"/>
    <property type="match status" value="1"/>
</dbReference>
<accession>A0A1I8BVB5</accession>
<dbReference type="Gene3D" id="1.10.3380.20">
    <property type="match status" value="1"/>
</dbReference>
<dbReference type="Proteomes" id="UP000095281">
    <property type="component" value="Unplaced"/>
</dbReference>
<dbReference type="InterPro" id="IPR001650">
    <property type="entry name" value="Helicase_C-like"/>
</dbReference>
<dbReference type="CDD" id="cd18026">
    <property type="entry name" value="DEXHc_POLQ-like"/>
    <property type="match status" value="1"/>
</dbReference>
<dbReference type="SUPFAM" id="SSF158702">
    <property type="entry name" value="Sec63 N-terminal domain-like"/>
    <property type="match status" value="1"/>
</dbReference>
<dbReference type="InterPro" id="IPR048960">
    <property type="entry name" value="POLQ-like_helical"/>
</dbReference>
<evidence type="ECO:0000256" key="5">
    <source>
        <dbReference type="ARBA" id="ARBA00022741"/>
    </source>
</evidence>
<dbReference type="Gene3D" id="1.10.150.20">
    <property type="entry name" value="5' to 3' exonuclease, C-terminal subdomain"/>
    <property type="match status" value="1"/>
</dbReference>
<dbReference type="OMA" id="ESYVICS"/>
<sequence length="1637" mass="185271">MNDKINSKSQQSFYGFPSQVPIQLKQAYAQRGIKTLFQWQSECLSDPSLFSPEFSNLIYSAPTSAGKTLIAEVLAACNCLETGRRAIFVLPYISVAREKLLYLQSLWRSVGLVVKPFIGASSASVHGWSAAVCTIEKANALLNALIEIDSVHEIGTVIVDELHILFESERGAVVENLLAKLLFISKQNNSSESPPKIQIIGLSATLGDEELHKMLTDWLNARTFRTEFRPLELHEYLVHENGHIFNLLENGEKCRELNENFIIKGDNKCIIGITLEALLQSKSILIFCPTKAEAEQSAILLAKYLKYCLDKGEANRFPTLSTIISRDKISEAIEYFRQKNACSERDLLQCIGQGVAFHHAGLTIEEREVIETMFRSGHLRVLVSTSTLSSGVNLPAHRVLIRASAGGPVPLNFVTYSQMVGRAGRQGQTISAGESYLLCTSNDWPVVQRQIQRRTFNRPKRTFGRLLLETINSSLCKNLGDVDNLIENCLLSQQARSLDEELTYLTQLKVITIGGSSLNEEWDEEKGDNNIQNQPPIGVDNSFDKQTTTKSTLVRPTQLGRAVLASSLDLKTALQVFDGLKKAMQSICLDTELHMLYLVTPVNNLAINENSINWNFFHQQWIKLSEERRRVAQRIGITEEFFMEKLGGRSFPRDHPLLNLHIRFLASLVLYELINERALQDVAKSWGINRGLLQSLQQQAATYAYMIVSFCDRLGWVHLKTLLDDFAERLQFGIRRDLTELVRIKGIDAIRARAFHRMGIESLVSLANCPLIRVCTVLRKAVPFKINSGLEGLNSEQGEEEKNTWLHDEPPTYERIAAKTLIERAKIAIKEKIKAFKIVNFPSCASKSDVNLSLRFDTSTLSVMDNDEDKLTESTSVGDLSKSILEEAWLSEDESINKSSNALLGGMSLLATTDDESIAAVDSLCDSFSPLRLEKPMTIFNECQNNSSSTKDKRILPIFNIEDNDNFKENIPPEFLENGKKKTLERENKDLTRRTAMKNSWASKVSISSNTSEVPTIPSSPFRSPKAKKIAKTKEINNELKKNNNVNKSINKIKTKIAVINPICKLCKNSSILLFSILEHPRIRKWVFCGLEFLRKLRGFLPESSENKQQKLIESKNLWCLQTLDSLTNGNGPEIETNLNIDLLPSSTKLINILERFTSNNKFALKMYKRLTSSDQKISSTLLLQTIQFLSRTILNEIKNNKERQQLISDNGLLPLYMESMLITAKMEFVGSKLDRRKAGKMVSYILEKMVSIEGEIYKLADERFNLDSAAEVSKILFVKMQLNLPEHITKNNCKTRKRHRRHFPTSASVLKQINHPICVKIEKWRRMANALSCLRSLLASVSSRDSRVRAHFENIGTITGRIVCFSPNLQFISKKSLFDEKTTISVRSIFVVPNGRILLAADYSQLELRILCALSEDLALAKMLKEEDPFERISIEFGSIKNEKENSNKENNNNNIDGIGREKAKQLCYAIIYGMGAVTLGNELKIQTEEAQLLIDGFFKLFPKVKCWINKNIEKCKENGYSTTHFGNKHNFNWEKDKEKISSQNALERRCVNFVIQAKIPNVQLVMQLHDELLIEVDESSLEKCALTVKECMEKICLNKSTKEETNAFINFPVKLSFGRDWGSLTKLEESFLTRN</sequence>
<dbReference type="PROSITE" id="PS00447">
    <property type="entry name" value="DNA_POLYMERASE_A"/>
    <property type="match status" value="1"/>
</dbReference>
<organism evidence="15 16">
    <name type="scientific">Meloidogyne hapla</name>
    <name type="common">Root-knot nematode worm</name>
    <dbReference type="NCBI Taxonomy" id="6305"/>
    <lineage>
        <taxon>Eukaryota</taxon>
        <taxon>Metazoa</taxon>
        <taxon>Ecdysozoa</taxon>
        <taxon>Nematoda</taxon>
        <taxon>Chromadorea</taxon>
        <taxon>Rhabditida</taxon>
        <taxon>Tylenchina</taxon>
        <taxon>Tylenchomorpha</taxon>
        <taxon>Tylenchoidea</taxon>
        <taxon>Meloidogynidae</taxon>
        <taxon>Meloidogyninae</taxon>
        <taxon>Meloidogyne</taxon>
    </lineage>
</organism>
<evidence type="ECO:0000259" key="13">
    <source>
        <dbReference type="PROSITE" id="PS51192"/>
    </source>
</evidence>
<dbReference type="PANTHER" id="PTHR10133">
    <property type="entry name" value="DNA POLYMERASE I"/>
    <property type="match status" value="1"/>
</dbReference>
<dbReference type="Pfam" id="PF00476">
    <property type="entry name" value="DNA_pol_A"/>
    <property type="match status" value="1"/>
</dbReference>
<dbReference type="InterPro" id="IPR043502">
    <property type="entry name" value="DNA/RNA_pol_sf"/>
</dbReference>
<dbReference type="InterPro" id="IPR027417">
    <property type="entry name" value="P-loop_NTPase"/>
</dbReference>
<dbReference type="GO" id="GO:0005634">
    <property type="term" value="C:nucleus"/>
    <property type="evidence" value="ECO:0007669"/>
    <property type="project" value="UniProtKB-SubCell"/>
</dbReference>
<keyword evidence="10" id="KW-0539">Nucleus</keyword>
<evidence type="ECO:0000259" key="14">
    <source>
        <dbReference type="PROSITE" id="PS51194"/>
    </source>
</evidence>
<evidence type="ECO:0000256" key="10">
    <source>
        <dbReference type="ARBA" id="ARBA00023242"/>
    </source>
</evidence>
<evidence type="ECO:0000256" key="7">
    <source>
        <dbReference type="ARBA" id="ARBA00022840"/>
    </source>
</evidence>
<feature type="region of interest" description="Disordered" evidence="12">
    <location>
        <begin position="522"/>
        <end position="543"/>
    </location>
</feature>
<keyword evidence="9" id="KW-0234">DNA repair</keyword>
<dbReference type="PANTHER" id="PTHR10133:SF62">
    <property type="entry name" value="DNA POLYMERASE THETA"/>
    <property type="match status" value="1"/>
</dbReference>
<keyword evidence="5" id="KW-0547">Nucleotide-binding</keyword>
<feature type="domain" description="Helicase C-terminal" evidence="14">
    <location>
        <begin position="274"/>
        <end position="471"/>
    </location>
</feature>
<evidence type="ECO:0000256" key="8">
    <source>
        <dbReference type="ARBA" id="ARBA00022932"/>
    </source>
</evidence>
<dbReference type="CDD" id="cd18795">
    <property type="entry name" value="SF2_C_Ski2"/>
    <property type="match status" value="1"/>
</dbReference>
<keyword evidence="15" id="KW-1185">Reference proteome</keyword>
<dbReference type="Gene3D" id="3.30.70.370">
    <property type="match status" value="1"/>
</dbReference>
<dbReference type="Pfam" id="PF00271">
    <property type="entry name" value="Helicase_C"/>
    <property type="match status" value="1"/>
</dbReference>
<keyword evidence="7" id="KW-0067">ATP-binding</keyword>
<dbReference type="EC" id="2.7.7.7" evidence="2"/>
<evidence type="ECO:0000256" key="9">
    <source>
        <dbReference type="ARBA" id="ARBA00023204"/>
    </source>
</evidence>
<dbReference type="SUPFAM" id="SSF52540">
    <property type="entry name" value="P-loop containing nucleoside triphosphate hydrolases"/>
    <property type="match status" value="1"/>
</dbReference>
<dbReference type="InterPro" id="IPR011545">
    <property type="entry name" value="DEAD/DEAH_box_helicase_dom"/>
</dbReference>
<reference evidence="16" key="1">
    <citation type="submission" date="2016-11" db="UniProtKB">
        <authorList>
            <consortium name="WormBaseParasite"/>
        </authorList>
    </citation>
    <scope>IDENTIFICATION</scope>
</reference>
<proteinExistence type="predicted"/>
<comment type="subcellular location">
    <subcellularLocation>
        <location evidence="1">Nucleus</location>
    </subcellularLocation>
</comment>
<feature type="domain" description="Helicase ATP-binding" evidence="13">
    <location>
        <begin position="48"/>
        <end position="224"/>
    </location>
</feature>
<dbReference type="Gene3D" id="1.20.1060.10">
    <property type="entry name" value="Taq DNA Polymerase, Chain T, domain 4"/>
    <property type="match status" value="1"/>
</dbReference>
<keyword evidence="4" id="KW-0548">Nucleotidyltransferase</keyword>
<dbReference type="Pfam" id="PF00270">
    <property type="entry name" value="DEAD"/>
    <property type="match status" value="1"/>
</dbReference>
<dbReference type="SMART" id="SM00487">
    <property type="entry name" value="DEXDc"/>
    <property type="match status" value="1"/>
</dbReference>
<evidence type="ECO:0000256" key="12">
    <source>
        <dbReference type="SAM" id="MobiDB-lite"/>
    </source>
</evidence>
<dbReference type="WBParaSite" id="MhA1_Contig697.frz3.gene11">
    <property type="protein sequence ID" value="MhA1_Contig697.frz3.gene11"/>
    <property type="gene ID" value="MhA1_Contig697.frz3.gene11"/>
</dbReference>
<dbReference type="InterPro" id="IPR002298">
    <property type="entry name" value="DNA_polymerase_A"/>
</dbReference>
<evidence type="ECO:0000256" key="2">
    <source>
        <dbReference type="ARBA" id="ARBA00012417"/>
    </source>
</evidence>
<evidence type="ECO:0000313" key="15">
    <source>
        <dbReference type="Proteomes" id="UP000095281"/>
    </source>
</evidence>
<dbReference type="InterPro" id="IPR014001">
    <property type="entry name" value="Helicase_ATP-bd"/>
</dbReference>
<dbReference type="FunFam" id="3.40.50.300:FF:000813">
    <property type="entry name" value="helicase POLQ-like isoform X1"/>
    <property type="match status" value="1"/>
</dbReference>
<keyword evidence="8" id="KW-0239">DNA-directed DNA polymerase</keyword>
<evidence type="ECO:0000256" key="1">
    <source>
        <dbReference type="ARBA" id="ARBA00004123"/>
    </source>
</evidence>
<keyword evidence="6" id="KW-0227">DNA damage</keyword>
<protein>
    <recommendedName>
        <fullName evidence="2">DNA-directed DNA polymerase</fullName>
        <ecNumber evidence="2">2.7.7.7</ecNumber>
    </recommendedName>
</protein>
<dbReference type="PROSITE" id="PS51194">
    <property type="entry name" value="HELICASE_CTER"/>
    <property type="match status" value="1"/>
</dbReference>
<name>A0A1I8BVB5_MELHA</name>
<evidence type="ECO:0000256" key="3">
    <source>
        <dbReference type="ARBA" id="ARBA00022679"/>
    </source>
</evidence>
<comment type="catalytic activity">
    <reaction evidence="11">
        <text>DNA(n) + a 2'-deoxyribonucleoside 5'-triphosphate = DNA(n+1) + diphosphate</text>
        <dbReference type="Rhea" id="RHEA:22508"/>
        <dbReference type="Rhea" id="RHEA-COMP:17339"/>
        <dbReference type="Rhea" id="RHEA-COMP:17340"/>
        <dbReference type="ChEBI" id="CHEBI:33019"/>
        <dbReference type="ChEBI" id="CHEBI:61560"/>
        <dbReference type="ChEBI" id="CHEBI:173112"/>
        <dbReference type="EC" id="2.7.7.7"/>
    </reaction>
</comment>
<dbReference type="SMART" id="SM00482">
    <property type="entry name" value="POLAc"/>
    <property type="match status" value="1"/>
</dbReference>
<evidence type="ECO:0000256" key="6">
    <source>
        <dbReference type="ARBA" id="ARBA00022763"/>
    </source>
</evidence>
<evidence type="ECO:0000256" key="11">
    <source>
        <dbReference type="ARBA" id="ARBA00049244"/>
    </source>
</evidence>
<evidence type="ECO:0000313" key="16">
    <source>
        <dbReference type="WBParaSite" id="MhA1_Contig697.frz3.gene11"/>
    </source>
</evidence>
<dbReference type="InterPro" id="IPR019760">
    <property type="entry name" value="DNA-dir_DNA_pol_A_CS"/>
</dbReference>
<dbReference type="GO" id="GO:0003887">
    <property type="term" value="F:DNA-directed DNA polymerase activity"/>
    <property type="evidence" value="ECO:0007669"/>
    <property type="project" value="UniProtKB-KW"/>
</dbReference>
<dbReference type="GO" id="GO:0003677">
    <property type="term" value="F:DNA binding"/>
    <property type="evidence" value="ECO:0007669"/>
    <property type="project" value="InterPro"/>
</dbReference>
<dbReference type="GO" id="GO:0006261">
    <property type="term" value="P:DNA-templated DNA replication"/>
    <property type="evidence" value="ECO:0007669"/>
    <property type="project" value="InterPro"/>
</dbReference>
<dbReference type="Gene3D" id="3.40.50.300">
    <property type="entry name" value="P-loop containing nucleotide triphosphate hydrolases"/>
    <property type="match status" value="2"/>
</dbReference>
<dbReference type="SUPFAM" id="SSF56672">
    <property type="entry name" value="DNA/RNA polymerases"/>
    <property type="match status" value="1"/>
</dbReference>
<dbReference type="GO" id="GO:0097681">
    <property type="term" value="P:double-strand break repair via alternative nonhomologous end joining"/>
    <property type="evidence" value="ECO:0007669"/>
    <property type="project" value="TreeGrafter"/>
</dbReference>
<evidence type="ECO:0000256" key="4">
    <source>
        <dbReference type="ARBA" id="ARBA00022695"/>
    </source>
</evidence>
<dbReference type="SMART" id="SM00490">
    <property type="entry name" value="HELICc"/>
    <property type="match status" value="1"/>
</dbReference>
<dbReference type="PRINTS" id="PR00868">
    <property type="entry name" value="DNAPOLI"/>
</dbReference>
<dbReference type="Pfam" id="PF21099">
    <property type="entry name" value="POLQ_helical"/>
    <property type="match status" value="1"/>
</dbReference>
<dbReference type="InterPro" id="IPR001098">
    <property type="entry name" value="DNA-dir_DNA_pol_A_palm_dom"/>
</dbReference>
<keyword evidence="3" id="KW-0808">Transferase</keyword>